<organism evidence="5">
    <name type="scientific">Volvox carteri f. nagariensis</name>
    <dbReference type="NCBI Taxonomy" id="3068"/>
    <lineage>
        <taxon>Eukaryota</taxon>
        <taxon>Viridiplantae</taxon>
        <taxon>Chlorophyta</taxon>
        <taxon>core chlorophytes</taxon>
        <taxon>Chlorophyceae</taxon>
        <taxon>CS clade</taxon>
        <taxon>Chlamydomonadales</taxon>
        <taxon>Volvocaceae</taxon>
        <taxon>Volvox</taxon>
    </lineage>
</organism>
<reference evidence="4 5" key="1">
    <citation type="journal article" date="2010" name="Science">
        <title>Genomic analysis of organismal complexity in the multicellular green alga Volvox carteri.</title>
        <authorList>
            <person name="Prochnik S.E."/>
            <person name="Umen J."/>
            <person name="Nedelcu A.M."/>
            <person name="Hallmann A."/>
            <person name="Miller S.M."/>
            <person name="Nishii I."/>
            <person name="Ferris P."/>
            <person name="Kuo A."/>
            <person name="Mitros T."/>
            <person name="Fritz-Laylin L.K."/>
            <person name="Hellsten U."/>
            <person name="Chapman J."/>
            <person name="Simakov O."/>
            <person name="Rensing S.A."/>
            <person name="Terry A."/>
            <person name="Pangilinan J."/>
            <person name="Kapitonov V."/>
            <person name="Jurka J."/>
            <person name="Salamov A."/>
            <person name="Shapiro H."/>
            <person name="Schmutz J."/>
            <person name="Grimwood J."/>
            <person name="Lindquist E."/>
            <person name="Lucas S."/>
            <person name="Grigoriev I.V."/>
            <person name="Schmitt R."/>
            <person name="Kirk D."/>
            <person name="Rokhsar D.S."/>
        </authorList>
    </citation>
    <scope>NUCLEOTIDE SEQUENCE [LARGE SCALE GENOMIC DNA]</scope>
    <source>
        <strain evidence="5">f. Nagariensis / Eve</strain>
    </source>
</reference>
<protein>
    <submittedName>
        <fullName evidence="4">Uncharacterized protein</fullName>
    </submittedName>
</protein>
<feature type="region of interest" description="Disordered" evidence="2">
    <location>
        <begin position="198"/>
        <end position="246"/>
    </location>
</feature>
<feature type="chain" id="PRO_5003124076" evidence="3">
    <location>
        <begin position="28"/>
        <end position="1073"/>
    </location>
</feature>
<feature type="region of interest" description="Disordered" evidence="2">
    <location>
        <begin position="777"/>
        <end position="1073"/>
    </location>
</feature>
<keyword evidence="5" id="KW-1185">Reference proteome</keyword>
<feature type="compositionally biased region" description="Low complexity" evidence="2">
    <location>
        <begin position="777"/>
        <end position="883"/>
    </location>
</feature>
<proteinExistence type="inferred from homology"/>
<sequence length="1073" mass="112476">MTVITSIARVIVLLVALFGGNSHIAHASRRDRGLLAAPSSNALLPYLTPVILKLYTSQPSRRTSAVVGNMYSLSWSLYGSSPTLQGCYYDLYKSLGATFSWVRDNIPLRLQEVPGQPLASAAWPDMSQTPALKLSAAVAEALLPPNGLSETALLLNTSCGLAAADFAALVPNISSVLADLHADLPLLQNVTSKLHRAHWDSKARGEDDSRPLPKAVKHRRDDGPVLASTTRENSTTSAGAVVASQPSGGLSAPAGDGAVAAVGGGALALRGRRKLQQQTGSSSNRIYTLPTGGFTPAAPATVPPVLIPLVFHVMLYRNKDGTIGPAQYDQAPKFIDRMVYLVNLMSKPTNFGFFVKEVRNNATRFPGLLVGNRSRWLDVPFCEDSGCLNDDPTVSSLVSDWPRSINVFVAADTASGDTTLGYAYVPSSDLYPTGGLVFLTWDSVSTSGFNSPLYYNDGALTLLHETFHHLGLQHPFGTSSSYTCSDDDYVIDTPVSFGSVDYYTSIYSMAIKYCLEIFWAQLDGRWDLAYQRMGSRLGIPDADKNAWADTCPGSPGYDELGNYMTYNAPICFAALGHFTAAQAQRAHYMTAELNPVLYAWGQYYASRAAPPPPRASPPPDVSMDICKVTSTDCPCKSNWTFGGQSYSYCGQLSATSDQLWCEVQNYATCSACSNLSGCILKCIDIATPTVCKIRPLSGSTAQPPPSPPPFPPPPPPVAIPDACKVHGVAYVPILHGRAIPILLSGSHPIVLPYYSQVARLAVLLRSKYLHLSQASKPITSAPTSKPPAAITPASKPATTITSATSAPTSKPPAAITPASKPATTITSATSAPTSKPPATSTPASKPATTITSATSAPTSKPPATSTPASKPATIITSATSAPTSKPPATIPPPPSPPPPSPPPPSPQPPSPRPPVPPPPSPPPPSPAPPSPRPGSPRPASPRPPPTPPPSPPPPSPPPPSPPPPSPPPPSPPPPSPPPPSPPPPSPPPPSPPPPSPPPPSPPPPSPPPPRPRPPIPPLPSPRPPSPRPPSPRPPSPRPPSPRPPSPRPPSPRPPNPPPPSPQPPSPRPRAQPA</sequence>
<gene>
    <name evidence="4" type="ORF">VOLCADRAFT_92962</name>
</gene>
<dbReference type="AlphaFoldDB" id="D8U0Z1"/>
<keyword evidence="3" id="KW-0732">Signal</keyword>
<dbReference type="SUPFAM" id="SSF55486">
    <property type="entry name" value="Metalloproteases ('zincins'), catalytic domain"/>
    <property type="match status" value="1"/>
</dbReference>
<dbReference type="PANTHER" id="PTHR47466:SF1">
    <property type="entry name" value="METALLOPROTEASE MEP1 (AFU_ORTHOLOGUE AFUA_1G07730)-RELATED"/>
    <property type="match status" value="1"/>
</dbReference>
<name>D8U0Z1_VOLCA</name>
<feature type="compositionally biased region" description="Polar residues" evidence="2">
    <location>
        <begin position="227"/>
        <end position="246"/>
    </location>
</feature>
<evidence type="ECO:0000256" key="1">
    <source>
        <dbReference type="ARBA" id="ARBA00008721"/>
    </source>
</evidence>
<dbReference type="Gene3D" id="3.40.390.10">
    <property type="entry name" value="Collagenase (Catalytic Domain)"/>
    <property type="match status" value="1"/>
</dbReference>
<accession>D8U0Z1</accession>
<dbReference type="RefSeq" id="XP_002952323.1">
    <property type="nucleotide sequence ID" value="XM_002952277.1"/>
</dbReference>
<dbReference type="OrthoDB" id="537293at2759"/>
<feature type="compositionally biased region" description="Basic and acidic residues" evidence="2">
    <location>
        <begin position="198"/>
        <end position="211"/>
    </location>
</feature>
<dbReference type="KEGG" id="vcn:VOLCADRAFT_92962"/>
<dbReference type="InterPro" id="IPR024079">
    <property type="entry name" value="MetalloPept_cat_dom_sf"/>
</dbReference>
<dbReference type="GO" id="GO:0008237">
    <property type="term" value="F:metallopeptidase activity"/>
    <property type="evidence" value="ECO:0007669"/>
    <property type="project" value="InterPro"/>
</dbReference>
<dbReference type="GeneID" id="9628651"/>
<evidence type="ECO:0000313" key="5">
    <source>
        <dbReference type="Proteomes" id="UP000001058"/>
    </source>
</evidence>
<feature type="compositionally biased region" description="Pro residues" evidence="2">
    <location>
        <begin position="884"/>
        <end position="1073"/>
    </location>
</feature>
<evidence type="ECO:0000256" key="3">
    <source>
        <dbReference type="SAM" id="SignalP"/>
    </source>
</evidence>
<dbReference type="eggNOG" id="ENOG502QTAC">
    <property type="taxonomic scope" value="Eukaryota"/>
</dbReference>
<dbReference type="Proteomes" id="UP000001058">
    <property type="component" value="Unassembled WGS sequence"/>
</dbReference>
<evidence type="ECO:0000256" key="2">
    <source>
        <dbReference type="SAM" id="MobiDB-lite"/>
    </source>
</evidence>
<dbReference type="PANTHER" id="PTHR47466">
    <property type="match status" value="1"/>
</dbReference>
<dbReference type="EMBL" id="GL378350">
    <property type="protein sequence ID" value="EFJ46466.1"/>
    <property type="molecule type" value="Genomic_DNA"/>
</dbReference>
<evidence type="ECO:0000313" key="4">
    <source>
        <dbReference type="EMBL" id="EFJ46466.1"/>
    </source>
</evidence>
<comment type="similarity">
    <text evidence="1">Belongs to the peptidase M43B family.</text>
</comment>
<feature type="signal peptide" evidence="3">
    <location>
        <begin position="1"/>
        <end position="27"/>
    </location>
</feature>
<dbReference type="InParanoid" id="D8U0Z1"/>